<dbReference type="PANTHER" id="PTHR46112:SF10">
    <property type="entry name" value="DIPEPTIDASE YKVY-RELATED"/>
    <property type="match status" value="1"/>
</dbReference>
<dbReference type="InterPro" id="IPR050659">
    <property type="entry name" value="Peptidase_M24B"/>
</dbReference>
<keyword evidence="3 6" id="KW-0479">Metal-binding</keyword>
<evidence type="ECO:0000259" key="7">
    <source>
        <dbReference type="Pfam" id="PF00557"/>
    </source>
</evidence>
<dbReference type="Pfam" id="PF01321">
    <property type="entry name" value="Creatinase_N"/>
    <property type="match status" value="1"/>
</dbReference>
<dbReference type="Pfam" id="PF00557">
    <property type="entry name" value="Peptidase_M24"/>
    <property type="match status" value="1"/>
</dbReference>
<dbReference type="SUPFAM" id="SSF53092">
    <property type="entry name" value="Creatinase/prolidase N-terminal domain"/>
    <property type="match status" value="1"/>
</dbReference>
<evidence type="ECO:0000313" key="9">
    <source>
        <dbReference type="EMBL" id="GBG04329.1"/>
    </source>
</evidence>
<evidence type="ECO:0000313" key="10">
    <source>
        <dbReference type="Proteomes" id="UP000257317"/>
    </source>
</evidence>
<dbReference type="Gene3D" id="3.90.230.10">
    <property type="entry name" value="Creatinase/methionine aminopeptidase superfamily"/>
    <property type="match status" value="1"/>
</dbReference>
<organism evidence="9 10">
    <name type="scientific">Lactobacillus rodentium</name>
    <dbReference type="NCBI Taxonomy" id="947835"/>
    <lineage>
        <taxon>Bacteria</taxon>
        <taxon>Bacillati</taxon>
        <taxon>Bacillota</taxon>
        <taxon>Bacilli</taxon>
        <taxon>Lactobacillales</taxon>
        <taxon>Lactobacillaceae</taxon>
        <taxon>Lactobacillus</taxon>
    </lineage>
</organism>
<comment type="caution">
    <text evidence="9">The sequence shown here is derived from an EMBL/GenBank/DDBJ whole genome shotgun (WGS) entry which is preliminary data.</text>
</comment>
<dbReference type="PANTHER" id="PTHR46112">
    <property type="entry name" value="AMINOPEPTIDASE"/>
    <property type="match status" value="1"/>
</dbReference>
<dbReference type="GO" id="GO:0016787">
    <property type="term" value="F:hydrolase activity"/>
    <property type="evidence" value="ECO:0007669"/>
    <property type="project" value="UniProtKB-KW"/>
</dbReference>
<dbReference type="CDD" id="cd01092">
    <property type="entry name" value="APP-like"/>
    <property type="match status" value="1"/>
</dbReference>
<evidence type="ECO:0000256" key="4">
    <source>
        <dbReference type="ARBA" id="ARBA00022801"/>
    </source>
</evidence>
<dbReference type="Proteomes" id="UP000257317">
    <property type="component" value="Unassembled WGS sequence"/>
</dbReference>
<keyword evidence="10" id="KW-1185">Reference proteome</keyword>
<dbReference type="InterPro" id="IPR001131">
    <property type="entry name" value="Peptidase_M24B_aminopep-P_CS"/>
</dbReference>
<gene>
    <name evidence="9" type="primary">pepQ</name>
    <name evidence="9" type="ORF">LrDSM24759_02430</name>
</gene>
<dbReference type="Gene3D" id="3.40.350.10">
    <property type="entry name" value="Creatinase/prolidase N-terminal domain"/>
    <property type="match status" value="1"/>
</dbReference>
<dbReference type="SUPFAM" id="SSF55920">
    <property type="entry name" value="Creatinase/aminopeptidase"/>
    <property type="match status" value="1"/>
</dbReference>
<comment type="similarity">
    <text evidence="2 6">Belongs to the peptidase M24B family.</text>
</comment>
<protein>
    <submittedName>
        <fullName evidence="9">Proline dipeptidase</fullName>
    </submittedName>
</protein>
<evidence type="ECO:0000256" key="1">
    <source>
        <dbReference type="ARBA" id="ARBA00001936"/>
    </source>
</evidence>
<dbReference type="OrthoDB" id="9806388at2"/>
<proteinExistence type="inferred from homology"/>
<keyword evidence="4" id="KW-0378">Hydrolase</keyword>
<dbReference type="InterPro" id="IPR036005">
    <property type="entry name" value="Creatinase/aminopeptidase-like"/>
</dbReference>
<dbReference type="GO" id="GO:0046872">
    <property type="term" value="F:metal ion binding"/>
    <property type="evidence" value="ECO:0007669"/>
    <property type="project" value="UniProtKB-KW"/>
</dbReference>
<dbReference type="PROSITE" id="PS00491">
    <property type="entry name" value="PROLINE_PEPTIDASE"/>
    <property type="match status" value="1"/>
</dbReference>
<dbReference type="InterPro" id="IPR000994">
    <property type="entry name" value="Pept_M24"/>
</dbReference>
<evidence type="ECO:0000259" key="8">
    <source>
        <dbReference type="Pfam" id="PF01321"/>
    </source>
</evidence>
<dbReference type="EMBL" id="BFBY01000001">
    <property type="protein sequence ID" value="GBG04329.1"/>
    <property type="molecule type" value="Genomic_DNA"/>
</dbReference>
<sequence length="369" mass="40874">MKNLDKLQQWLIDTNNDVAYISDPLSINYFTGYSMEPHERIFALVAFKDAPAFIFAPELNVEEAKASAWDGDVYGYLDHENPWQKIANLVKNKINTVANIAIEKNHLSVDRSEQLKIAFPNSIFASDVSPFIAKARLVKTEDEIKQLKAAGEEADFAFTVGFDALRNGVTERYVAGQIDYQLKLQKGVMHTSFETIVQAGMNAANPHLGPTMNKIEPNELVLFDLGTMHNGYASDSSRTVAYGEPSAKEKEIYEVDREAQQAAIDAARPGITAAELDAVARDIITKAGYGEYFIHRLGHGIGLNVHEEPQIMEGNDIVLQEGMCFSIEPGIYIPGLGGVRIEDCGVVTDHGFETFTHTSKDLKYIPVKD</sequence>
<dbReference type="RefSeq" id="WP_117117662.1">
    <property type="nucleotide sequence ID" value="NZ_BFBY01000001.1"/>
</dbReference>
<comment type="cofactor">
    <cofactor evidence="1">
        <name>Mn(2+)</name>
        <dbReference type="ChEBI" id="CHEBI:29035"/>
    </cofactor>
</comment>
<keyword evidence="5" id="KW-0464">Manganese</keyword>
<name>A0A2Z6TRI4_9LACO</name>
<accession>A0A2Z6TRI4</accession>
<evidence type="ECO:0000256" key="2">
    <source>
        <dbReference type="ARBA" id="ARBA00008766"/>
    </source>
</evidence>
<evidence type="ECO:0000256" key="5">
    <source>
        <dbReference type="ARBA" id="ARBA00023211"/>
    </source>
</evidence>
<evidence type="ECO:0000256" key="3">
    <source>
        <dbReference type="ARBA" id="ARBA00022723"/>
    </source>
</evidence>
<dbReference type="InterPro" id="IPR000587">
    <property type="entry name" value="Creatinase_N"/>
</dbReference>
<reference evidence="10" key="1">
    <citation type="submission" date="2018-03" db="EMBL/GenBank/DDBJ databases">
        <title>New taxa in the Lactobacillus gasseri group.</title>
        <authorList>
            <person name="Tanizawa Y."/>
            <person name="Tohno M."/>
            <person name="Endo A."/>
            <person name="Arita M."/>
        </authorList>
    </citation>
    <scope>NUCLEOTIDE SEQUENCE [LARGE SCALE GENOMIC DNA]</scope>
    <source>
        <strain evidence="10">DSM 24759</strain>
    </source>
</reference>
<feature type="domain" description="Peptidase M24" evidence="7">
    <location>
        <begin position="146"/>
        <end position="349"/>
    </location>
</feature>
<evidence type="ECO:0000256" key="6">
    <source>
        <dbReference type="RuleBase" id="RU000590"/>
    </source>
</evidence>
<dbReference type="InterPro" id="IPR029149">
    <property type="entry name" value="Creatin/AminoP/Spt16_N"/>
</dbReference>
<dbReference type="AlphaFoldDB" id="A0A2Z6TRI4"/>
<feature type="domain" description="Creatinase N-terminal" evidence="8">
    <location>
        <begin position="4"/>
        <end position="138"/>
    </location>
</feature>